<organism evidence="2 3">
    <name type="scientific">Hyalella azteca</name>
    <name type="common">Amphipod</name>
    <dbReference type="NCBI Taxonomy" id="294128"/>
    <lineage>
        <taxon>Eukaryota</taxon>
        <taxon>Metazoa</taxon>
        <taxon>Ecdysozoa</taxon>
        <taxon>Arthropoda</taxon>
        <taxon>Crustacea</taxon>
        <taxon>Multicrustacea</taxon>
        <taxon>Malacostraca</taxon>
        <taxon>Eumalacostraca</taxon>
        <taxon>Peracarida</taxon>
        <taxon>Amphipoda</taxon>
        <taxon>Senticaudata</taxon>
        <taxon>Talitrida</taxon>
        <taxon>Talitroidea</taxon>
        <taxon>Hyalellidae</taxon>
        <taxon>Hyalella</taxon>
    </lineage>
</organism>
<dbReference type="PANTHER" id="PTHR12498">
    <property type="entry name" value="N-TERMINAL ASPARAGINE AMIDOHYDROLASE"/>
    <property type="match status" value="1"/>
</dbReference>
<evidence type="ECO:0000313" key="2">
    <source>
        <dbReference type="Proteomes" id="UP000694843"/>
    </source>
</evidence>
<dbReference type="KEGG" id="hazt:108674506"/>
<feature type="compositionally biased region" description="Polar residues" evidence="1">
    <location>
        <begin position="489"/>
        <end position="499"/>
    </location>
</feature>
<dbReference type="GO" id="GO:0006511">
    <property type="term" value="P:ubiquitin-dependent protein catabolic process"/>
    <property type="evidence" value="ECO:0007669"/>
    <property type="project" value="TreeGrafter"/>
</dbReference>
<dbReference type="OrthoDB" id="539995at2759"/>
<dbReference type="GO" id="GO:0005634">
    <property type="term" value="C:nucleus"/>
    <property type="evidence" value="ECO:0007669"/>
    <property type="project" value="TreeGrafter"/>
</dbReference>
<accession>A0A8B7NW01</accession>
<gene>
    <name evidence="3" type="primary">LOC108674506</name>
</gene>
<name>A0A8B7NW01_HYAAZ</name>
<dbReference type="GeneID" id="108674506"/>
<dbReference type="InterPro" id="IPR026750">
    <property type="entry name" value="NTAN1"/>
</dbReference>
<keyword evidence="2" id="KW-1185">Reference proteome</keyword>
<dbReference type="Pfam" id="PF14736">
    <property type="entry name" value="N_Asn_amidohyd"/>
    <property type="match status" value="1"/>
</dbReference>
<feature type="compositionally biased region" description="Low complexity" evidence="1">
    <location>
        <begin position="471"/>
        <end position="488"/>
    </location>
</feature>
<evidence type="ECO:0000313" key="3">
    <source>
        <dbReference type="RefSeq" id="XP_018017954.1"/>
    </source>
</evidence>
<feature type="compositionally biased region" description="Polar residues" evidence="1">
    <location>
        <begin position="37"/>
        <end position="47"/>
    </location>
</feature>
<sequence length="555" mass="59890">MTRPSMIRNEVPTTQQASRDDVPTTHQASRNEVPATHQASRNEVPTTQQASSILQQAASSSGAGADAAALVSRPRWPVARLPPPPPASAEMLQRLWNVPTTSPRPCNVSGTSLQRLWNVPAASLERPCNVSGTSLQRLWNVPATSLQSSGAVGLAHFDKCSHEECLGGGHICSHDDGVLHLLARVTDLSLGYTEGRLELCLVGGFQDRHNVGEKVALSLLNAFHKTALQIHLVILCTGEYNTTLRGTTPWPLVKGIAVGTQTGKIFPATFTDKGPHLEIRSSRIFTGAQQMVDVYDCTMGVLRIGPYNYAPHVGVELLLQQTDDVILKCLSPSPEVEGPGWVKLVRGVLQLIKDHPFPAVTMFPNNRPHYFRRDRHGAWAPVEISNNNDATPDANINAIMAAVPPPISPHTPGQGGGGDPSIAVPSVPSIPASAAWTPPISSTTGAPPPAAQAPTLQTHQMLHAAPNVNVQQQQQQQQQQPPQQQQQQSVPTLWGTNNPPHGVPPRYGSLHLDCKLKTHLTGPITGPLPPAQHYDDQLLNVKPERYMPAWQTSQL</sequence>
<feature type="region of interest" description="Disordered" evidence="1">
    <location>
        <begin position="1"/>
        <end position="60"/>
    </location>
</feature>
<feature type="region of interest" description="Disordered" evidence="1">
    <location>
        <begin position="402"/>
        <end position="453"/>
    </location>
</feature>
<feature type="compositionally biased region" description="Low complexity" evidence="1">
    <location>
        <begin position="48"/>
        <end position="60"/>
    </location>
</feature>
<dbReference type="AlphaFoldDB" id="A0A8B7NW01"/>
<dbReference type="GO" id="GO:0008418">
    <property type="term" value="F:protein-N-terminal asparagine amidohydrolase activity"/>
    <property type="evidence" value="ECO:0007669"/>
    <property type="project" value="InterPro"/>
</dbReference>
<feature type="region of interest" description="Disordered" evidence="1">
    <location>
        <begin position="468"/>
        <end position="510"/>
    </location>
</feature>
<reference evidence="3" key="1">
    <citation type="submission" date="2025-08" db="UniProtKB">
        <authorList>
            <consortium name="RefSeq"/>
        </authorList>
    </citation>
    <scope>IDENTIFICATION</scope>
    <source>
        <tissue evidence="3">Whole organism</tissue>
    </source>
</reference>
<dbReference type="RefSeq" id="XP_018017954.1">
    <property type="nucleotide sequence ID" value="XM_018162465.1"/>
</dbReference>
<dbReference type="Proteomes" id="UP000694843">
    <property type="component" value="Unplaced"/>
</dbReference>
<protein>
    <submittedName>
        <fullName evidence="3">Uncharacterized protein LOC108674506</fullName>
    </submittedName>
</protein>
<feature type="compositionally biased region" description="Low complexity" evidence="1">
    <location>
        <begin position="420"/>
        <end position="445"/>
    </location>
</feature>
<evidence type="ECO:0000256" key="1">
    <source>
        <dbReference type="SAM" id="MobiDB-lite"/>
    </source>
</evidence>
<proteinExistence type="predicted"/>
<dbReference type="PANTHER" id="PTHR12498:SF0">
    <property type="entry name" value="PROTEIN N-TERMINAL ASPARAGINE AMIDOHYDROLASE"/>
    <property type="match status" value="1"/>
</dbReference>